<feature type="domain" description="BTB" evidence="1">
    <location>
        <begin position="24"/>
        <end position="94"/>
    </location>
</feature>
<proteinExistence type="predicted"/>
<dbReference type="OrthoDB" id="5275938at2759"/>
<keyword evidence="3" id="KW-1185">Reference proteome</keyword>
<organism evidence="2 3">
    <name type="scientific">Lophium mytilinum</name>
    <dbReference type="NCBI Taxonomy" id="390894"/>
    <lineage>
        <taxon>Eukaryota</taxon>
        <taxon>Fungi</taxon>
        <taxon>Dikarya</taxon>
        <taxon>Ascomycota</taxon>
        <taxon>Pezizomycotina</taxon>
        <taxon>Dothideomycetes</taxon>
        <taxon>Pleosporomycetidae</taxon>
        <taxon>Mytilinidiales</taxon>
        <taxon>Mytilinidiaceae</taxon>
        <taxon>Lophium</taxon>
    </lineage>
</organism>
<accession>A0A6A6QHF2</accession>
<dbReference type="AlphaFoldDB" id="A0A6A6QHF2"/>
<dbReference type="InterPro" id="IPR011333">
    <property type="entry name" value="SKP1/BTB/POZ_sf"/>
</dbReference>
<dbReference type="Gene3D" id="3.30.710.10">
    <property type="entry name" value="Potassium Channel Kv1.1, Chain A"/>
    <property type="match status" value="1"/>
</dbReference>
<sequence>MDAIEPDSEPPGKLPETIALDNDGDVVLSPGDGNTRLLVSSKVLALASPVFRAMFTGGFAESQNLSSASPREVPLPDDNEDAMTLLCKILHFDYRAPETVYLSDLVGFATVCHKYDCAASVKPWALIWLAPLLPLVGKGGYEVLLYVTLALNLAGAFRAVTKALIFERIHPIHMRIACAGHEFLMEELAAHIEQQRLGFRQILPWTFETAIQPFVELQLTPDGRGFPCIQFIIGEYWRALRQAGLWPLIFGLNLLAFSDILQKVEQLPEITSPVCERGCFCANPATRRDEITRTLQKKIRRVGERISGLCLECWIAEREVVFTRKAPCEKGHTACREVLIVTKEH</sequence>
<evidence type="ECO:0000259" key="1">
    <source>
        <dbReference type="PROSITE" id="PS50097"/>
    </source>
</evidence>
<dbReference type="SUPFAM" id="SSF54695">
    <property type="entry name" value="POZ domain"/>
    <property type="match status" value="1"/>
</dbReference>
<protein>
    <recommendedName>
        <fullName evidence="1">BTB domain-containing protein</fullName>
    </recommendedName>
</protein>
<dbReference type="Proteomes" id="UP000799750">
    <property type="component" value="Unassembled WGS sequence"/>
</dbReference>
<name>A0A6A6QHF2_9PEZI</name>
<reference evidence="2" key="1">
    <citation type="journal article" date="2020" name="Stud. Mycol.">
        <title>101 Dothideomycetes genomes: a test case for predicting lifestyles and emergence of pathogens.</title>
        <authorList>
            <person name="Haridas S."/>
            <person name="Albert R."/>
            <person name="Binder M."/>
            <person name="Bloem J."/>
            <person name="Labutti K."/>
            <person name="Salamov A."/>
            <person name="Andreopoulos B."/>
            <person name="Baker S."/>
            <person name="Barry K."/>
            <person name="Bills G."/>
            <person name="Bluhm B."/>
            <person name="Cannon C."/>
            <person name="Castanera R."/>
            <person name="Culley D."/>
            <person name="Daum C."/>
            <person name="Ezra D."/>
            <person name="Gonzalez J."/>
            <person name="Henrissat B."/>
            <person name="Kuo A."/>
            <person name="Liang C."/>
            <person name="Lipzen A."/>
            <person name="Lutzoni F."/>
            <person name="Magnuson J."/>
            <person name="Mondo S."/>
            <person name="Nolan M."/>
            <person name="Ohm R."/>
            <person name="Pangilinan J."/>
            <person name="Park H.-J."/>
            <person name="Ramirez L."/>
            <person name="Alfaro M."/>
            <person name="Sun H."/>
            <person name="Tritt A."/>
            <person name="Yoshinaga Y."/>
            <person name="Zwiers L.-H."/>
            <person name="Turgeon B."/>
            <person name="Goodwin S."/>
            <person name="Spatafora J."/>
            <person name="Crous P."/>
            <person name="Grigoriev I."/>
        </authorList>
    </citation>
    <scope>NUCLEOTIDE SEQUENCE</scope>
    <source>
        <strain evidence="2">CBS 269.34</strain>
    </source>
</reference>
<dbReference type="PROSITE" id="PS50097">
    <property type="entry name" value="BTB"/>
    <property type="match status" value="1"/>
</dbReference>
<gene>
    <name evidence="2" type="ORF">BU16DRAFT_565210</name>
</gene>
<evidence type="ECO:0000313" key="2">
    <source>
        <dbReference type="EMBL" id="KAF2491509.1"/>
    </source>
</evidence>
<dbReference type="EMBL" id="MU004195">
    <property type="protein sequence ID" value="KAF2491509.1"/>
    <property type="molecule type" value="Genomic_DNA"/>
</dbReference>
<evidence type="ECO:0000313" key="3">
    <source>
        <dbReference type="Proteomes" id="UP000799750"/>
    </source>
</evidence>
<dbReference type="Pfam" id="PF00651">
    <property type="entry name" value="BTB"/>
    <property type="match status" value="1"/>
</dbReference>
<dbReference type="InterPro" id="IPR000210">
    <property type="entry name" value="BTB/POZ_dom"/>
</dbReference>
<dbReference type="CDD" id="cd18186">
    <property type="entry name" value="BTB_POZ_ZBTB_KLHL-like"/>
    <property type="match status" value="1"/>
</dbReference>